<protein>
    <recommendedName>
        <fullName evidence="12">Plastid light harvesting protein</fullName>
    </recommendedName>
</protein>
<keyword evidence="4" id="KW-0150">Chloroplast</keyword>
<feature type="binding site" evidence="8">
    <location>
        <position position="303"/>
    </location>
    <ligand>
        <name>chlorophyll a</name>
        <dbReference type="ChEBI" id="CHEBI:58416"/>
        <label>1</label>
    </ligand>
</feature>
<keyword evidence="6" id="KW-0934">Plastid</keyword>
<keyword evidence="11" id="KW-1185">Reference proteome</keyword>
<accession>K0TNA9</accession>
<evidence type="ECO:0000256" key="2">
    <source>
        <dbReference type="ARBA" id="ARBA00004229"/>
    </source>
</evidence>
<keyword evidence="8" id="KW-0148">Chlorophyll</keyword>
<dbReference type="GO" id="GO:0016020">
    <property type="term" value="C:membrane"/>
    <property type="evidence" value="ECO:0007669"/>
    <property type="project" value="InterPro"/>
</dbReference>
<dbReference type="InterPro" id="IPR022796">
    <property type="entry name" value="Chloroa_b-bind"/>
</dbReference>
<evidence type="ECO:0000256" key="5">
    <source>
        <dbReference type="ARBA" id="ARBA00022531"/>
    </source>
</evidence>
<dbReference type="Gene3D" id="1.10.3460.10">
    <property type="entry name" value="Chlorophyll a/b binding protein domain"/>
    <property type="match status" value="1"/>
</dbReference>
<evidence type="ECO:0000256" key="7">
    <source>
        <dbReference type="ARBA" id="ARBA00023243"/>
    </source>
</evidence>
<organism evidence="10 11">
    <name type="scientific">Thalassiosira oceanica</name>
    <name type="common">Marine diatom</name>
    <dbReference type="NCBI Taxonomy" id="159749"/>
    <lineage>
        <taxon>Eukaryota</taxon>
        <taxon>Sar</taxon>
        <taxon>Stramenopiles</taxon>
        <taxon>Ochrophyta</taxon>
        <taxon>Bacillariophyta</taxon>
        <taxon>Coscinodiscophyceae</taxon>
        <taxon>Thalassiosirophycidae</taxon>
        <taxon>Thalassiosirales</taxon>
        <taxon>Thalassiosiraceae</taxon>
        <taxon>Thalassiosira</taxon>
    </lineage>
</organism>
<feature type="binding site" evidence="8">
    <location>
        <position position="188"/>
    </location>
    <ligand>
        <name>chlorophyll a</name>
        <dbReference type="ChEBI" id="CHEBI:58416"/>
        <label>1</label>
    </ligand>
</feature>
<evidence type="ECO:0000256" key="4">
    <source>
        <dbReference type="ARBA" id="ARBA00022528"/>
    </source>
</evidence>
<dbReference type="GO" id="GO:0009507">
    <property type="term" value="C:chloroplast"/>
    <property type="evidence" value="ECO:0007669"/>
    <property type="project" value="UniProtKB-SubCell"/>
</dbReference>
<dbReference type="OrthoDB" id="39049at2759"/>
<evidence type="ECO:0000313" key="10">
    <source>
        <dbReference type="EMBL" id="EJK76991.1"/>
    </source>
</evidence>
<evidence type="ECO:0000256" key="3">
    <source>
        <dbReference type="ARBA" id="ARBA00005933"/>
    </source>
</evidence>
<dbReference type="SUPFAM" id="SSF103511">
    <property type="entry name" value="Chlorophyll a-b binding protein"/>
    <property type="match status" value="1"/>
</dbReference>
<name>K0TNA9_THAOC</name>
<proteinExistence type="inferred from homology"/>
<evidence type="ECO:0000256" key="8">
    <source>
        <dbReference type="PIRSR" id="PIRSR601344-1"/>
    </source>
</evidence>
<feature type="binding site" evidence="8">
    <location>
        <position position="300"/>
    </location>
    <ligand>
        <name>chlorophyll a</name>
        <dbReference type="ChEBI" id="CHEBI:58416"/>
        <label>1</label>
    </ligand>
</feature>
<keyword evidence="5" id="KW-0602">Photosynthesis</keyword>
<keyword evidence="8" id="KW-0157">Chromophore</keyword>
<evidence type="ECO:0000256" key="1">
    <source>
        <dbReference type="ARBA" id="ARBA00004022"/>
    </source>
</evidence>
<keyword evidence="9" id="KW-0732">Signal</keyword>
<feature type="chain" id="PRO_5003841920" description="Plastid light harvesting protein" evidence="9">
    <location>
        <begin position="22"/>
        <end position="334"/>
    </location>
</feature>
<dbReference type="Pfam" id="PF00504">
    <property type="entry name" value="Chloroa_b-bind"/>
    <property type="match status" value="1"/>
</dbReference>
<feature type="binding site" evidence="8">
    <location>
        <position position="185"/>
    </location>
    <ligand>
        <name>chlorophyll b</name>
        <dbReference type="ChEBI" id="CHEBI:61721"/>
        <label>2</label>
    </ligand>
</feature>
<dbReference type="OMA" id="VERKIWR"/>
<dbReference type="GO" id="GO:0030076">
    <property type="term" value="C:light-harvesting complex"/>
    <property type="evidence" value="ECO:0007669"/>
    <property type="project" value="UniProtKB-KW"/>
</dbReference>
<dbReference type="eggNOG" id="ENOG502SI6J">
    <property type="taxonomic scope" value="Eukaryota"/>
</dbReference>
<comment type="caution">
    <text evidence="10">The sequence shown here is derived from an EMBL/GenBank/DDBJ whole genome shotgun (WGS) entry which is preliminary data.</text>
</comment>
<dbReference type="GO" id="GO:0009765">
    <property type="term" value="P:photosynthesis, light harvesting"/>
    <property type="evidence" value="ECO:0007669"/>
    <property type="project" value="InterPro"/>
</dbReference>
<comment type="similarity">
    <text evidence="3">Belongs to the fucoxanthin chlorophyll protein family.</text>
</comment>
<evidence type="ECO:0000256" key="9">
    <source>
        <dbReference type="SAM" id="SignalP"/>
    </source>
</evidence>
<dbReference type="EMBL" id="AGNL01001450">
    <property type="protein sequence ID" value="EJK76991.1"/>
    <property type="molecule type" value="Genomic_DNA"/>
</dbReference>
<dbReference type="InterPro" id="IPR001344">
    <property type="entry name" value="Chloro_AB-bd_pln"/>
</dbReference>
<evidence type="ECO:0000313" key="11">
    <source>
        <dbReference type="Proteomes" id="UP000266841"/>
    </source>
</evidence>
<evidence type="ECO:0000256" key="6">
    <source>
        <dbReference type="ARBA" id="ARBA00022640"/>
    </source>
</evidence>
<comment type="function">
    <text evidence="1">The light-harvesting complex (LHC) functions as a light receptor, it captures and delivers excitation energy to photosystems with which it is closely associated. Energy is transferred from the carotenoid and chlorophyll C (or B) to chlorophyll A and the photosynthetic reaction centers where it is used to synthesize ATP and reducing power.</text>
</comment>
<reference evidence="10 11" key="1">
    <citation type="journal article" date="2012" name="Genome Biol.">
        <title>Genome and low-iron response of an oceanic diatom adapted to chronic iron limitation.</title>
        <authorList>
            <person name="Lommer M."/>
            <person name="Specht M."/>
            <person name="Roy A.S."/>
            <person name="Kraemer L."/>
            <person name="Andreson R."/>
            <person name="Gutowska M.A."/>
            <person name="Wolf J."/>
            <person name="Bergner S.V."/>
            <person name="Schilhabel M.B."/>
            <person name="Klostermeier U.C."/>
            <person name="Beiko R.G."/>
            <person name="Rosenstiel P."/>
            <person name="Hippler M."/>
            <person name="Laroche J."/>
        </authorList>
    </citation>
    <scope>NUCLEOTIDE SEQUENCE [LARGE SCALE GENOMIC DNA]</scope>
    <source>
        <strain evidence="10 11">CCMP1005</strain>
    </source>
</reference>
<dbReference type="GO" id="GO:0016168">
    <property type="term" value="F:chlorophyll binding"/>
    <property type="evidence" value="ECO:0007669"/>
    <property type="project" value="UniProtKB-KW"/>
</dbReference>
<feature type="binding site" evidence="8">
    <location>
        <position position="305"/>
    </location>
    <ligand>
        <name>chlorophyll a</name>
        <dbReference type="ChEBI" id="CHEBI:58416"/>
        <label>1</label>
    </ligand>
</feature>
<dbReference type="PANTHER" id="PTHR21649">
    <property type="entry name" value="CHLOROPHYLL A/B BINDING PROTEIN"/>
    <property type="match status" value="1"/>
</dbReference>
<evidence type="ECO:0008006" key="12">
    <source>
        <dbReference type="Google" id="ProtNLM"/>
    </source>
</evidence>
<dbReference type="AlphaFoldDB" id="K0TNA9"/>
<feature type="binding site" description="axial binding residue" evidence="8">
    <location>
        <position position="190"/>
    </location>
    <ligand>
        <name>chlorophyll b</name>
        <dbReference type="ChEBI" id="CHEBI:61721"/>
        <label>1</label>
    </ligand>
    <ligandPart>
        <name>Mg</name>
        <dbReference type="ChEBI" id="CHEBI:25107"/>
    </ligandPart>
</feature>
<keyword evidence="7" id="KW-0437">Light-harvesting polypeptide</keyword>
<comment type="subcellular location">
    <subcellularLocation>
        <location evidence="2">Plastid</location>
        <location evidence="2">Chloroplast</location>
    </subcellularLocation>
</comment>
<feature type="signal peptide" evidence="9">
    <location>
        <begin position="1"/>
        <end position="21"/>
    </location>
</feature>
<dbReference type="Proteomes" id="UP000266841">
    <property type="component" value="Unassembled WGS sequence"/>
</dbReference>
<gene>
    <name evidence="10" type="ORF">THAOC_01208</name>
</gene>
<sequence length="334" mass="35556">MRTSSLVVAAAAFANPSAAAARGSVCQRPEESLARLKSGTTTFQSDTSFISSARLSDDATTATTRSEGESCWTTDGKKVESLIRYRHLKIQVERKIWRCRALPRPPCVDTIPRKEIEIMKTVAALALIGSAAAFAPVQQGRVNTAIAGDARSPDGLGVDPGPLDLFDPLGLVEDADSFPRRRAVEIKHGRIAMAAFIGMMVQELGITFPGSLDLAGKVPFSSVLDDGMGFAALAKIPTLGLAQIALFGFLAETVAMPAGEYTGGPQNLPGGYDGSPPFIPGGYPNQIEDVDARDRALNVEIQNGRGAMLGVFGCMCHSMLDSCDHHFFYPITHN</sequence>